<comment type="caution">
    <text evidence="8">The sequence shown here is derived from an EMBL/GenBank/DDBJ whole genome shotgun (WGS) entry which is preliminary data.</text>
</comment>
<evidence type="ECO:0000256" key="1">
    <source>
        <dbReference type="ARBA" id="ARBA00008805"/>
    </source>
</evidence>
<keyword evidence="9" id="KW-1185">Reference proteome</keyword>
<dbReference type="SUPFAM" id="SSF53613">
    <property type="entry name" value="Ribokinase-like"/>
    <property type="match status" value="1"/>
</dbReference>
<evidence type="ECO:0000259" key="7">
    <source>
        <dbReference type="Pfam" id="PF08543"/>
    </source>
</evidence>
<dbReference type="PANTHER" id="PTHR10534:SF2">
    <property type="entry name" value="PYRIDOXAL KINASE"/>
    <property type="match status" value="1"/>
</dbReference>
<dbReference type="Proteomes" id="UP000747110">
    <property type="component" value="Unassembled WGS sequence"/>
</dbReference>
<evidence type="ECO:0000256" key="3">
    <source>
        <dbReference type="ARBA" id="ARBA00022679"/>
    </source>
</evidence>
<dbReference type="EMBL" id="BNCP01000004">
    <property type="protein sequence ID" value="GIL72750.1"/>
    <property type="molecule type" value="Genomic_DNA"/>
</dbReference>
<sequence>MPVEILKRIICSGPGVIRFKPELQHIRRKGLASSVAGQGGPLSPPAPPPSEPRLQILPWYAAMESGQPLPRVLSVQSHVVHGYVGNKCAVFPLQVLGLERSMVVGYCPLYTGLLPEKKVGRLQHHLVHASGNPGGLQVRMGGLFPPASRLTHSASFPVAKCVWVRCCQPGPRPARYTPSTALSAQVDPIYSVQFSNHTGYPTFKGSVFDGEQLRALVSGLEANGLLTHTHLLTGYIGSLSLLQAIADLCSQLKHHSPNLTYVCDPVLGDEGRLYVARELVEAYANSIVPLASVLVPNQFEAELLTAGAAITSLDDALAACEVLMARGPHTVIITSMALPGDPDGITLVAATRLPQRPDGRLHGATRLKMRIDRIKAYFTGTGDLFAALLLAWMHHHPGDLATAVEKAVGGLQAVLADTVRHCGPAALAAERTSEVCALRELRLIPCQAKLQDPPIRYRCEVAKPGIEAGPPAGQGKVQQGIARGPNVPAAVDVVDTCTVTSSRQEA</sequence>
<organism evidence="8 9">
    <name type="scientific">Volvox reticuliferus</name>
    <dbReference type="NCBI Taxonomy" id="1737510"/>
    <lineage>
        <taxon>Eukaryota</taxon>
        <taxon>Viridiplantae</taxon>
        <taxon>Chlorophyta</taxon>
        <taxon>core chlorophytes</taxon>
        <taxon>Chlorophyceae</taxon>
        <taxon>CS clade</taxon>
        <taxon>Chlamydomonadales</taxon>
        <taxon>Volvocaceae</taxon>
        <taxon>Volvox</taxon>
    </lineage>
</organism>
<gene>
    <name evidence="8" type="ORF">Vretifemale_3042</name>
</gene>
<proteinExistence type="inferred from homology"/>
<evidence type="ECO:0000313" key="9">
    <source>
        <dbReference type="Proteomes" id="UP000747110"/>
    </source>
</evidence>
<dbReference type="GO" id="GO:0008478">
    <property type="term" value="F:pyridoxal kinase activity"/>
    <property type="evidence" value="ECO:0007669"/>
    <property type="project" value="UniProtKB-EC"/>
</dbReference>
<dbReference type="Gene3D" id="3.40.1190.20">
    <property type="match status" value="2"/>
</dbReference>
<reference evidence="8" key="1">
    <citation type="journal article" date="2021" name="Proc. Natl. Acad. Sci. U.S.A.">
        <title>Three genomes in the algal genus Volvox reveal the fate of a haploid sex-determining region after a transition to homothallism.</title>
        <authorList>
            <person name="Yamamoto K."/>
            <person name="Hamaji T."/>
            <person name="Kawai-Toyooka H."/>
            <person name="Matsuzaki R."/>
            <person name="Takahashi F."/>
            <person name="Nishimura Y."/>
            <person name="Kawachi M."/>
            <person name="Noguchi H."/>
            <person name="Minakuchi Y."/>
            <person name="Umen J.G."/>
            <person name="Toyoda A."/>
            <person name="Nozaki H."/>
        </authorList>
    </citation>
    <scope>NUCLEOTIDE SEQUENCE</scope>
    <source>
        <strain evidence="8">NIES-3786</strain>
    </source>
</reference>
<evidence type="ECO:0000313" key="8">
    <source>
        <dbReference type="EMBL" id="GIL72750.1"/>
    </source>
</evidence>
<dbReference type="GO" id="GO:0005829">
    <property type="term" value="C:cytosol"/>
    <property type="evidence" value="ECO:0007669"/>
    <property type="project" value="TreeGrafter"/>
</dbReference>
<comment type="similarity">
    <text evidence="1">Belongs to the pyridoxine kinase family.</text>
</comment>
<keyword evidence="4" id="KW-0547">Nucleotide-binding</keyword>
<keyword evidence="3" id="KW-0808">Transferase</keyword>
<evidence type="ECO:0000256" key="5">
    <source>
        <dbReference type="ARBA" id="ARBA00022777"/>
    </source>
</evidence>
<dbReference type="CDD" id="cd01173">
    <property type="entry name" value="pyridoxal_pyridoxamine_kinase"/>
    <property type="match status" value="1"/>
</dbReference>
<dbReference type="GO" id="GO:0005524">
    <property type="term" value="F:ATP binding"/>
    <property type="evidence" value="ECO:0007669"/>
    <property type="project" value="UniProtKB-KW"/>
</dbReference>
<dbReference type="OrthoDB" id="3689at2759"/>
<dbReference type="AlphaFoldDB" id="A0A8J4C1A6"/>
<protein>
    <recommendedName>
        <fullName evidence="2">pyridoxal kinase</fullName>
        <ecNumber evidence="2">2.7.1.35</ecNumber>
    </recommendedName>
</protein>
<dbReference type="NCBIfam" id="TIGR00687">
    <property type="entry name" value="pyridox_kin"/>
    <property type="match status" value="1"/>
</dbReference>
<dbReference type="EC" id="2.7.1.35" evidence="2"/>
<feature type="domain" description="Pyridoxamine kinase/Phosphomethylpyrimidine kinase" evidence="7">
    <location>
        <begin position="233"/>
        <end position="419"/>
    </location>
</feature>
<dbReference type="GO" id="GO:0009443">
    <property type="term" value="P:pyridoxal 5'-phosphate salvage"/>
    <property type="evidence" value="ECO:0007669"/>
    <property type="project" value="InterPro"/>
</dbReference>
<dbReference type="InterPro" id="IPR013749">
    <property type="entry name" value="PM/HMP-P_kinase-1"/>
</dbReference>
<accession>A0A8J4C1A6</accession>
<evidence type="ECO:0000256" key="4">
    <source>
        <dbReference type="ARBA" id="ARBA00022741"/>
    </source>
</evidence>
<dbReference type="InterPro" id="IPR004625">
    <property type="entry name" value="PyrdxlKinase"/>
</dbReference>
<evidence type="ECO:0000256" key="6">
    <source>
        <dbReference type="ARBA" id="ARBA00022840"/>
    </source>
</evidence>
<keyword evidence="5" id="KW-0418">Kinase</keyword>
<keyword evidence="6" id="KW-0067">ATP-binding</keyword>
<name>A0A8J4C1A6_9CHLO</name>
<dbReference type="PANTHER" id="PTHR10534">
    <property type="entry name" value="PYRIDOXAL KINASE"/>
    <property type="match status" value="1"/>
</dbReference>
<dbReference type="InterPro" id="IPR029056">
    <property type="entry name" value="Ribokinase-like"/>
</dbReference>
<evidence type="ECO:0000256" key="2">
    <source>
        <dbReference type="ARBA" id="ARBA00012104"/>
    </source>
</evidence>
<dbReference type="Pfam" id="PF08543">
    <property type="entry name" value="Phos_pyr_kin"/>
    <property type="match status" value="1"/>
</dbReference>